<proteinExistence type="predicted"/>
<dbReference type="Pfam" id="PF18701">
    <property type="entry name" value="DUF5641"/>
    <property type="match status" value="1"/>
</dbReference>
<feature type="domain" description="DUF5641" evidence="1">
    <location>
        <begin position="99"/>
        <end position="157"/>
    </location>
</feature>
<keyword evidence="3" id="KW-1185">Reference proteome</keyword>
<dbReference type="Proteomes" id="UP000887159">
    <property type="component" value="Unassembled WGS sequence"/>
</dbReference>
<dbReference type="EMBL" id="BMAU01021405">
    <property type="protein sequence ID" value="GFY32812.1"/>
    <property type="molecule type" value="Genomic_DNA"/>
</dbReference>
<dbReference type="InterPro" id="IPR012337">
    <property type="entry name" value="RNaseH-like_sf"/>
</dbReference>
<sequence>MVKGYFNLRGWESNVPGRYISRSSGLTSLLGLLWDLDKDTLKCNLNYSGVVRPLTYLSENSDDLVPLSPAMFLMENRNLDVNDIDYRDTVNLRKSDLLTELRLGEIILIGDDIRKRMHRPLAKVIRLIPGKDGKIRTVELKTRNGTMLRPIQRACPLELHSTETPDDPLNAIVHLLILFLLFLVICFQIPTTPVASCLEYPGMDGSSRHQRNYTSSTRPYMFLSPSAFVEDIVLWKSDSDLTKLESDIILVPEDIRNFTLDHKLNFNPTKYIVSFVITNRKLYNFYPIFSYNQTLTVDKHPKYLGFVLEPEILRNKHIDNIVLKARKWLNILRYISGRDWEANAVTLRNTYVLLIAWNIILEYGVPVHCSVSITNLQKLKWVQLSAALIITSLKKYLSQRYNTFQGGPTAILALEDLKNRPFNQLVSINLTIGVDEPHHLSQCLDPADELDGVFFHPELAVHLNKQTELPAYLKQLALERIGDILIGLVQVYTDGSRDDYYRSASRTYIKPQDHILRIQRRNPDGSSVFCSELIAIDKALGSLDSLQNEKKKIWILSDSRSAIQHLSNW</sequence>
<organism evidence="2 3">
    <name type="scientific">Trichonephila clavipes</name>
    <name type="common">Golden silk orbweaver</name>
    <name type="synonym">Nephila clavipes</name>
    <dbReference type="NCBI Taxonomy" id="2585209"/>
    <lineage>
        <taxon>Eukaryota</taxon>
        <taxon>Metazoa</taxon>
        <taxon>Ecdysozoa</taxon>
        <taxon>Arthropoda</taxon>
        <taxon>Chelicerata</taxon>
        <taxon>Arachnida</taxon>
        <taxon>Araneae</taxon>
        <taxon>Araneomorphae</taxon>
        <taxon>Entelegynae</taxon>
        <taxon>Araneoidea</taxon>
        <taxon>Nephilidae</taxon>
        <taxon>Trichonephila</taxon>
    </lineage>
</organism>
<dbReference type="AlphaFoldDB" id="A0A8X6WD41"/>
<evidence type="ECO:0000313" key="2">
    <source>
        <dbReference type="EMBL" id="GFY32812.1"/>
    </source>
</evidence>
<accession>A0A8X6WD41</accession>
<dbReference type="InterPro" id="IPR036397">
    <property type="entry name" value="RNaseH_sf"/>
</dbReference>
<dbReference type="Gene3D" id="3.30.420.10">
    <property type="entry name" value="Ribonuclease H-like superfamily/Ribonuclease H"/>
    <property type="match status" value="1"/>
</dbReference>
<gene>
    <name evidence="2" type="primary">AVEN_22160_1</name>
    <name evidence="2" type="ORF">TNCV_4024361</name>
</gene>
<comment type="caution">
    <text evidence="2">The sequence shown here is derived from an EMBL/GenBank/DDBJ whole genome shotgun (WGS) entry which is preliminary data.</text>
</comment>
<evidence type="ECO:0000259" key="1">
    <source>
        <dbReference type="Pfam" id="PF18701"/>
    </source>
</evidence>
<dbReference type="GO" id="GO:0003676">
    <property type="term" value="F:nucleic acid binding"/>
    <property type="evidence" value="ECO:0007669"/>
    <property type="project" value="InterPro"/>
</dbReference>
<reference evidence="2" key="1">
    <citation type="submission" date="2020-08" db="EMBL/GenBank/DDBJ databases">
        <title>Multicomponent nature underlies the extraordinary mechanical properties of spider dragline silk.</title>
        <authorList>
            <person name="Kono N."/>
            <person name="Nakamura H."/>
            <person name="Mori M."/>
            <person name="Yoshida Y."/>
            <person name="Ohtoshi R."/>
            <person name="Malay A.D."/>
            <person name="Moran D.A.P."/>
            <person name="Tomita M."/>
            <person name="Numata K."/>
            <person name="Arakawa K."/>
        </authorList>
    </citation>
    <scope>NUCLEOTIDE SEQUENCE</scope>
</reference>
<dbReference type="InterPro" id="IPR040676">
    <property type="entry name" value="DUF5641"/>
</dbReference>
<name>A0A8X6WD41_TRICX</name>
<dbReference type="SUPFAM" id="SSF53098">
    <property type="entry name" value="Ribonuclease H-like"/>
    <property type="match status" value="1"/>
</dbReference>
<protein>
    <submittedName>
        <fullName evidence="2">RNase H domain-containing protein</fullName>
    </submittedName>
</protein>
<evidence type="ECO:0000313" key="3">
    <source>
        <dbReference type="Proteomes" id="UP000887159"/>
    </source>
</evidence>